<evidence type="ECO:0000313" key="1">
    <source>
        <dbReference type="EMBL" id="VVC30433.1"/>
    </source>
</evidence>
<name>A0A5E4MG66_9HEMI</name>
<organism evidence="1 2">
    <name type="scientific">Cinara cedri</name>
    <dbReference type="NCBI Taxonomy" id="506608"/>
    <lineage>
        <taxon>Eukaryota</taxon>
        <taxon>Metazoa</taxon>
        <taxon>Ecdysozoa</taxon>
        <taxon>Arthropoda</taxon>
        <taxon>Hexapoda</taxon>
        <taxon>Insecta</taxon>
        <taxon>Pterygota</taxon>
        <taxon>Neoptera</taxon>
        <taxon>Paraneoptera</taxon>
        <taxon>Hemiptera</taxon>
        <taxon>Sternorrhyncha</taxon>
        <taxon>Aphidomorpha</taxon>
        <taxon>Aphidoidea</taxon>
        <taxon>Aphididae</taxon>
        <taxon>Lachninae</taxon>
        <taxon>Cinara</taxon>
    </lineage>
</organism>
<keyword evidence="2" id="KW-1185">Reference proteome</keyword>
<sequence length="85" mass="9894">MDGIARMLRELSDEEVGDSFEDFDSDSDLSDENIVYGNFDSDSEQNISDEDVEAMYTDELYYNGKDKVSKWRETEFTKHSKTKKT</sequence>
<gene>
    <name evidence="1" type="ORF">CINCED_3A019698</name>
</gene>
<evidence type="ECO:0000313" key="2">
    <source>
        <dbReference type="Proteomes" id="UP000325440"/>
    </source>
</evidence>
<dbReference type="AlphaFoldDB" id="A0A5E4MG66"/>
<protein>
    <submittedName>
        <fullName evidence="1">Uncharacterized protein</fullName>
    </submittedName>
</protein>
<proteinExistence type="predicted"/>
<reference evidence="1 2" key="1">
    <citation type="submission" date="2019-08" db="EMBL/GenBank/DDBJ databases">
        <authorList>
            <person name="Alioto T."/>
            <person name="Alioto T."/>
            <person name="Gomez Garrido J."/>
        </authorList>
    </citation>
    <scope>NUCLEOTIDE SEQUENCE [LARGE SCALE GENOMIC DNA]</scope>
</reference>
<accession>A0A5E4MG66</accession>
<dbReference type="EMBL" id="CABPRJ010000516">
    <property type="protein sequence ID" value="VVC30433.1"/>
    <property type="molecule type" value="Genomic_DNA"/>
</dbReference>
<dbReference type="OrthoDB" id="8222338at2759"/>
<dbReference type="Proteomes" id="UP000325440">
    <property type="component" value="Unassembled WGS sequence"/>
</dbReference>